<dbReference type="InterPro" id="IPR019734">
    <property type="entry name" value="TPR_rpt"/>
</dbReference>
<evidence type="ECO:0000256" key="1">
    <source>
        <dbReference type="ARBA" id="ARBA00022737"/>
    </source>
</evidence>
<sequence length="297" mass="32211">MAWEASGVEVGSAVEESSNVTNLNFTAPKSVLADECWADSNPVVSRASRVKGTLLRSTLCFSVLALAGCALPGRDDPLASQSPPTLSRAESTSARACRERGLHLAAEQQDDEAIAQLEKARELAPGMKGVAHPLAVLYDRQGQWTAASSEYRRALQESPDDADLLNDYGYFLYTQGELERAEETLLRCLKSMPSHPKARLNLAMVFAAEGRMDEAFAEFESSVGTAAAHHNTGMLLARAGHKDDALAHLQRAAELDPEFRQTAQVIASLETESMNSYSAIRQVSGERSEVSNWQLAD</sequence>
<dbReference type="InterPro" id="IPR011990">
    <property type="entry name" value="TPR-like_helical_dom_sf"/>
</dbReference>
<dbReference type="AlphaFoldDB" id="A0A5C5X969"/>
<feature type="repeat" description="TPR" evidence="3">
    <location>
        <begin position="226"/>
        <end position="259"/>
    </location>
</feature>
<proteinExistence type="predicted"/>
<feature type="repeat" description="TPR" evidence="3">
    <location>
        <begin position="128"/>
        <end position="161"/>
    </location>
</feature>
<dbReference type="PANTHER" id="PTHR44216:SF3">
    <property type="entry name" value="PROTEIN O-MANNOSYL-TRANSFERASE TMTC2"/>
    <property type="match status" value="1"/>
</dbReference>
<protein>
    <submittedName>
        <fullName evidence="4">Photosystem I assembly protein Ycf3</fullName>
    </submittedName>
</protein>
<gene>
    <name evidence="4" type="ORF">KOR42_22400</name>
</gene>
<comment type="caution">
    <text evidence="4">The sequence shown here is derived from an EMBL/GenBank/DDBJ whole genome shotgun (WGS) entry which is preliminary data.</text>
</comment>
<dbReference type="Pfam" id="PF07719">
    <property type="entry name" value="TPR_2"/>
    <property type="match status" value="1"/>
</dbReference>
<dbReference type="Proteomes" id="UP000317243">
    <property type="component" value="Unassembled WGS sequence"/>
</dbReference>
<dbReference type="PROSITE" id="PS50005">
    <property type="entry name" value="TPR"/>
    <property type="match status" value="2"/>
</dbReference>
<evidence type="ECO:0000256" key="2">
    <source>
        <dbReference type="ARBA" id="ARBA00022803"/>
    </source>
</evidence>
<accession>A0A5C5X969</accession>
<reference evidence="4 5" key="1">
    <citation type="submission" date="2019-02" db="EMBL/GenBank/DDBJ databases">
        <title>Deep-cultivation of Planctomycetes and their phenomic and genomic characterization uncovers novel biology.</title>
        <authorList>
            <person name="Wiegand S."/>
            <person name="Jogler M."/>
            <person name="Boedeker C."/>
            <person name="Pinto D."/>
            <person name="Vollmers J."/>
            <person name="Rivas-Marin E."/>
            <person name="Kohn T."/>
            <person name="Peeters S.H."/>
            <person name="Heuer A."/>
            <person name="Rast P."/>
            <person name="Oberbeckmann S."/>
            <person name="Bunk B."/>
            <person name="Jeske O."/>
            <person name="Meyerdierks A."/>
            <person name="Storesund J.E."/>
            <person name="Kallscheuer N."/>
            <person name="Luecker S."/>
            <person name="Lage O.M."/>
            <person name="Pohl T."/>
            <person name="Merkel B.J."/>
            <person name="Hornburger P."/>
            <person name="Mueller R.-W."/>
            <person name="Bruemmer F."/>
            <person name="Labrenz M."/>
            <person name="Spormann A.M."/>
            <person name="Op Den Camp H."/>
            <person name="Overmann J."/>
            <person name="Amann R."/>
            <person name="Jetten M.S.M."/>
            <person name="Mascher T."/>
            <person name="Medema M.H."/>
            <person name="Devos D.P."/>
            <person name="Kaster A.-K."/>
            <person name="Ovreas L."/>
            <person name="Rohde M."/>
            <person name="Galperin M.Y."/>
            <person name="Jogler C."/>
        </authorList>
    </citation>
    <scope>NUCLEOTIDE SEQUENCE [LARGE SCALE GENOMIC DNA]</scope>
    <source>
        <strain evidence="4 5">KOR42</strain>
    </source>
</reference>
<keyword evidence="5" id="KW-1185">Reference proteome</keyword>
<name>A0A5C5X969_9PLAN</name>
<dbReference type="Gene3D" id="1.25.40.10">
    <property type="entry name" value="Tetratricopeptide repeat domain"/>
    <property type="match status" value="2"/>
</dbReference>
<organism evidence="4 5">
    <name type="scientific">Thalassoglobus neptunius</name>
    <dbReference type="NCBI Taxonomy" id="1938619"/>
    <lineage>
        <taxon>Bacteria</taxon>
        <taxon>Pseudomonadati</taxon>
        <taxon>Planctomycetota</taxon>
        <taxon>Planctomycetia</taxon>
        <taxon>Planctomycetales</taxon>
        <taxon>Planctomycetaceae</taxon>
        <taxon>Thalassoglobus</taxon>
    </lineage>
</organism>
<dbReference type="EMBL" id="SIHI01000001">
    <property type="protein sequence ID" value="TWT58853.1"/>
    <property type="molecule type" value="Genomic_DNA"/>
</dbReference>
<evidence type="ECO:0000256" key="3">
    <source>
        <dbReference type="PROSITE-ProRule" id="PRU00339"/>
    </source>
</evidence>
<dbReference type="InterPro" id="IPR052384">
    <property type="entry name" value="TMTC_O-mannosyltransferase"/>
</dbReference>
<dbReference type="InterPro" id="IPR013105">
    <property type="entry name" value="TPR_2"/>
</dbReference>
<dbReference type="SUPFAM" id="SSF48452">
    <property type="entry name" value="TPR-like"/>
    <property type="match status" value="1"/>
</dbReference>
<dbReference type="Pfam" id="PF13432">
    <property type="entry name" value="TPR_16"/>
    <property type="match status" value="1"/>
</dbReference>
<keyword evidence="2 3" id="KW-0802">TPR repeat</keyword>
<dbReference type="GO" id="GO:0035269">
    <property type="term" value="P:protein O-linked glycosylation via mannose"/>
    <property type="evidence" value="ECO:0007669"/>
    <property type="project" value="TreeGrafter"/>
</dbReference>
<dbReference type="SMART" id="SM00028">
    <property type="entry name" value="TPR"/>
    <property type="match status" value="4"/>
</dbReference>
<evidence type="ECO:0000313" key="4">
    <source>
        <dbReference type="EMBL" id="TWT58853.1"/>
    </source>
</evidence>
<keyword evidence="1" id="KW-0677">Repeat</keyword>
<evidence type="ECO:0000313" key="5">
    <source>
        <dbReference type="Proteomes" id="UP000317243"/>
    </source>
</evidence>
<dbReference type="PANTHER" id="PTHR44216">
    <property type="entry name" value="PROTEIN O-MANNOSYL-TRANSFERASE TMTC2"/>
    <property type="match status" value="1"/>
</dbReference>
<dbReference type="GO" id="GO:0000030">
    <property type="term" value="F:mannosyltransferase activity"/>
    <property type="evidence" value="ECO:0007669"/>
    <property type="project" value="TreeGrafter"/>
</dbReference>